<dbReference type="OrthoDB" id="265717at2759"/>
<dbReference type="AlphaFoldDB" id="A0A9P4MQS6"/>
<dbReference type="PROSITE" id="PS50280">
    <property type="entry name" value="SET"/>
    <property type="match status" value="1"/>
</dbReference>
<evidence type="ECO:0000313" key="4">
    <source>
        <dbReference type="Proteomes" id="UP000799536"/>
    </source>
</evidence>
<dbReference type="SUPFAM" id="SSF82199">
    <property type="entry name" value="SET domain"/>
    <property type="match status" value="1"/>
</dbReference>
<dbReference type="InterPro" id="IPR046341">
    <property type="entry name" value="SET_dom_sf"/>
</dbReference>
<accession>A0A9P4MQS6</accession>
<dbReference type="Gene3D" id="2.170.270.10">
    <property type="entry name" value="SET domain"/>
    <property type="match status" value="1"/>
</dbReference>
<proteinExistence type="predicted"/>
<dbReference type="Proteomes" id="UP000799536">
    <property type="component" value="Unassembled WGS sequence"/>
</dbReference>
<feature type="signal peptide" evidence="1">
    <location>
        <begin position="1"/>
        <end position="16"/>
    </location>
</feature>
<reference evidence="3" key="1">
    <citation type="journal article" date="2020" name="Stud. Mycol.">
        <title>101 Dothideomycetes genomes: a test case for predicting lifestyles and emergence of pathogens.</title>
        <authorList>
            <person name="Haridas S."/>
            <person name="Albert R."/>
            <person name="Binder M."/>
            <person name="Bloem J."/>
            <person name="Labutti K."/>
            <person name="Salamov A."/>
            <person name="Andreopoulos B."/>
            <person name="Baker S."/>
            <person name="Barry K."/>
            <person name="Bills G."/>
            <person name="Bluhm B."/>
            <person name="Cannon C."/>
            <person name="Castanera R."/>
            <person name="Culley D."/>
            <person name="Daum C."/>
            <person name="Ezra D."/>
            <person name="Gonzalez J."/>
            <person name="Henrissat B."/>
            <person name="Kuo A."/>
            <person name="Liang C."/>
            <person name="Lipzen A."/>
            <person name="Lutzoni F."/>
            <person name="Magnuson J."/>
            <person name="Mondo S."/>
            <person name="Nolan M."/>
            <person name="Ohm R."/>
            <person name="Pangilinan J."/>
            <person name="Park H.-J."/>
            <person name="Ramirez L."/>
            <person name="Alfaro M."/>
            <person name="Sun H."/>
            <person name="Tritt A."/>
            <person name="Yoshinaga Y."/>
            <person name="Zwiers L.-H."/>
            <person name="Turgeon B."/>
            <person name="Goodwin S."/>
            <person name="Spatafora J."/>
            <person name="Crous P."/>
            <person name="Grigoriev I."/>
        </authorList>
    </citation>
    <scope>NUCLEOTIDE SEQUENCE</scope>
    <source>
        <strain evidence="3">ATCC 74209</strain>
    </source>
</reference>
<dbReference type="PANTHER" id="PTHR47332">
    <property type="entry name" value="SET DOMAIN-CONTAINING PROTEIN 5"/>
    <property type="match status" value="1"/>
</dbReference>
<dbReference type="Pfam" id="PF00856">
    <property type="entry name" value="SET"/>
    <property type="match status" value="1"/>
</dbReference>
<organism evidence="3 4">
    <name type="scientific">Delitschia confertaspora ATCC 74209</name>
    <dbReference type="NCBI Taxonomy" id="1513339"/>
    <lineage>
        <taxon>Eukaryota</taxon>
        <taxon>Fungi</taxon>
        <taxon>Dikarya</taxon>
        <taxon>Ascomycota</taxon>
        <taxon>Pezizomycotina</taxon>
        <taxon>Dothideomycetes</taxon>
        <taxon>Pleosporomycetidae</taxon>
        <taxon>Pleosporales</taxon>
        <taxon>Delitschiaceae</taxon>
        <taxon>Delitschia</taxon>
    </lineage>
</organism>
<comment type="caution">
    <text evidence="3">The sequence shown here is derived from an EMBL/GenBank/DDBJ whole genome shotgun (WGS) entry which is preliminary data.</text>
</comment>
<dbReference type="EMBL" id="ML993947">
    <property type="protein sequence ID" value="KAF2202149.1"/>
    <property type="molecule type" value="Genomic_DNA"/>
</dbReference>
<gene>
    <name evidence="3" type="ORF">GQ43DRAFT_7733</name>
</gene>
<evidence type="ECO:0000313" key="3">
    <source>
        <dbReference type="EMBL" id="KAF2202149.1"/>
    </source>
</evidence>
<keyword evidence="1" id="KW-0732">Signal</keyword>
<dbReference type="InterPro" id="IPR011990">
    <property type="entry name" value="TPR-like_helical_dom_sf"/>
</dbReference>
<dbReference type="PANTHER" id="PTHR47332:SF6">
    <property type="entry name" value="SET DOMAIN-CONTAINING PROTEIN"/>
    <property type="match status" value="1"/>
</dbReference>
<evidence type="ECO:0000256" key="1">
    <source>
        <dbReference type="SAM" id="SignalP"/>
    </source>
</evidence>
<dbReference type="Gene3D" id="1.25.40.10">
    <property type="entry name" value="Tetratricopeptide repeat domain"/>
    <property type="match status" value="1"/>
</dbReference>
<dbReference type="CDD" id="cd20071">
    <property type="entry name" value="SET_SMYD"/>
    <property type="match status" value="1"/>
</dbReference>
<sequence>MMLYILLSILIFPCTAETTSYLSAEVAILKDQCWHDQTPFDVYLQCWHNGTFEPVYMIKDERSLKRSCYIRSLESQFHPWSYKPICTETIEVLGDKLCVYTNKSFAFGRGISLFTTPKVAEEFVRLPASQNFTVLTDNSINEYSSRWYTSSLPGRGIGMLAKDRLQHGDRITAYTPVLLAYLEQELPTMEREKYLRVAVNQLPIWTREEFLQLATVYGDERIRVQDIIKANTFELYVGDQNHLAVFPETSRFNHACAPNAQYYLDSELLTHFVHATRPIASDEEIIIAYTSPLSPTSERQKHLSEAFHFTCTCPRCAHSTSSDAVLAQIHSMQSTLNDWSPTSTASPELAETILALYRKEGLEGFLDIPYGFAALTYNAVGDMWNATKYAQLAVEAIFMKDGSWTQNMGIWREMLENPRKHWSWRRRAE</sequence>
<dbReference type="InterPro" id="IPR053185">
    <property type="entry name" value="SET_domain_protein"/>
</dbReference>
<protein>
    <submittedName>
        <fullName evidence="3">SET domain-containing protein</fullName>
    </submittedName>
</protein>
<feature type="domain" description="SET" evidence="2">
    <location>
        <begin position="145"/>
        <end position="290"/>
    </location>
</feature>
<evidence type="ECO:0000259" key="2">
    <source>
        <dbReference type="PROSITE" id="PS50280"/>
    </source>
</evidence>
<feature type="chain" id="PRO_5040465852" evidence="1">
    <location>
        <begin position="17"/>
        <end position="429"/>
    </location>
</feature>
<keyword evidence="4" id="KW-1185">Reference proteome</keyword>
<dbReference type="InterPro" id="IPR001214">
    <property type="entry name" value="SET_dom"/>
</dbReference>
<name>A0A9P4MQS6_9PLEO</name>